<evidence type="ECO:0000259" key="10">
    <source>
        <dbReference type="Pfam" id="PF02927"/>
    </source>
</evidence>
<dbReference type="Pfam" id="PF00759">
    <property type="entry name" value="Glyco_hydro_9"/>
    <property type="match status" value="1"/>
</dbReference>
<feature type="active site" evidence="6">
    <location>
        <position position="748"/>
    </location>
</feature>
<dbReference type="CDD" id="cd02850">
    <property type="entry name" value="E_set_Cellulase_N"/>
    <property type="match status" value="1"/>
</dbReference>
<keyword evidence="7" id="KW-0136">Cellulose degradation</keyword>
<organism evidence="11 12">
    <name type="scientific">Streptomyces sulfonofaciens</name>
    <dbReference type="NCBI Taxonomy" id="68272"/>
    <lineage>
        <taxon>Bacteria</taxon>
        <taxon>Bacillati</taxon>
        <taxon>Actinomycetota</taxon>
        <taxon>Actinomycetes</taxon>
        <taxon>Kitasatosporales</taxon>
        <taxon>Streptomycetaceae</taxon>
        <taxon>Streptomyces</taxon>
    </lineage>
</organism>
<evidence type="ECO:0000256" key="5">
    <source>
        <dbReference type="ARBA" id="ARBA00023326"/>
    </source>
</evidence>
<keyword evidence="4 6" id="KW-0326">Glycosidase</keyword>
<keyword evidence="2 6" id="KW-0378">Hydrolase</keyword>
<evidence type="ECO:0000256" key="6">
    <source>
        <dbReference type="PROSITE-ProRule" id="PRU10060"/>
    </source>
</evidence>
<feature type="signal peptide" evidence="7">
    <location>
        <begin position="1"/>
        <end position="42"/>
    </location>
</feature>
<dbReference type="Gene3D" id="2.60.40.10">
    <property type="entry name" value="Immunoglobulins"/>
    <property type="match status" value="1"/>
</dbReference>
<feature type="domain" description="CBM-cenC" evidence="9">
    <location>
        <begin position="59"/>
        <end position="178"/>
    </location>
</feature>
<dbReference type="InterPro" id="IPR001701">
    <property type="entry name" value="Glyco_hydro_9"/>
</dbReference>
<dbReference type="InterPro" id="IPR008979">
    <property type="entry name" value="Galactose-bd-like_sf"/>
</dbReference>
<evidence type="ECO:0000256" key="4">
    <source>
        <dbReference type="ARBA" id="ARBA00023295"/>
    </source>
</evidence>
<comment type="similarity">
    <text evidence="1 6 7">Belongs to the glycosyl hydrolase 9 (cellulase E) family.</text>
</comment>
<protein>
    <recommendedName>
        <fullName evidence="7">Endoglucanase</fullName>
        <ecNumber evidence="7">3.2.1.4</ecNumber>
    </recommendedName>
</protein>
<evidence type="ECO:0000313" key="11">
    <source>
        <dbReference type="EMBL" id="GHH69213.1"/>
    </source>
</evidence>
<proteinExistence type="inferred from homology"/>
<evidence type="ECO:0000313" key="12">
    <source>
        <dbReference type="Proteomes" id="UP000603708"/>
    </source>
</evidence>
<keyword evidence="3 6" id="KW-0119">Carbohydrate metabolism</keyword>
<dbReference type="EMBL" id="BNCD01000001">
    <property type="protein sequence ID" value="GHH69213.1"/>
    <property type="molecule type" value="Genomic_DNA"/>
</dbReference>
<evidence type="ECO:0000256" key="7">
    <source>
        <dbReference type="RuleBase" id="RU361166"/>
    </source>
</evidence>
<dbReference type="GO" id="GO:0030245">
    <property type="term" value="P:cellulose catabolic process"/>
    <property type="evidence" value="ECO:0007669"/>
    <property type="project" value="UniProtKB-KW"/>
</dbReference>
<evidence type="ECO:0000256" key="3">
    <source>
        <dbReference type="ARBA" id="ARBA00023277"/>
    </source>
</evidence>
<comment type="catalytic activity">
    <reaction evidence="7">
        <text>Endohydrolysis of (1-&gt;4)-beta-D-glucosidic linkages in cellulose, lichenin and cereal beta-D-glucans.</text>
        <dbReference type="EC" id="3.2.1.4"/>
    </reaction>
</comment>
<dbReference type="EC" id="3.2.1.4" evidence="7"/>
<dbReference type="Gene3D" id="1.50.10.10">
    <property type="match status" value="1"/>
</dbReference>
<dbReference type="InterPro" id="IPR003305">
    <property type="entry name" value="CenC_carb-bd"/>
</dbReference>
<dbReference type="Pfam" id="PF02927">
    <property type="entry name" value="CelD_N"/>
    <property type="match status" value="1"/>
</dbReference>
<accession>A0A919FNZ1</accession>
<dbReference type="PROSITE" id="PS00698">
    <property type="entry name" value="GH9_3"/>
    <property type="match status" value="1"/>
</dbReference>
<name>A0A919FNZ1_9ACTN</name>
<gene>
    <name evidence="11" type="ORF">GCM10018793_01320</name>
</gene>
<dbReference type="InterPro" id="IPR008928">
    <property type="entry name" value="6-hairpin_glycosidase_sf"/>
</dbReference>
<dbReference type="AlphaFoldDB" id="A0A919FNZ1"/>
<dbReference type="Pfam" id="PF02018">
    <property type="entry name" value="CBM_4_9"/>
    <property type="match status" value="1"/>
</dbReference>
<dbReference type="SUPFAM" id="SSF48208">
    <property type="entry name" value="Six-hairpin glycosidases"/>
    <property type="match status" value="1"/>
</dbReference>
<dbReference type="GO" id="GO:0008810">
    <property type="term" value="F:cellulase activity"/>
    <property type="evidence" value="ECO:0007669"/>
    <property type="project" value="UniProtKB-EC"/>
</dbReference>
<feature type="chain" id="PRO_5039745145" description="Endoglucanase" evidence="7">
    <location>
        <begin position="43"/>
        <end position="792"/>
    </location>
</feature>
<dbReference type="Gene3D" id="2.60.120.260">
    <property type="entry name" value="Galactose-binding domain-like"/>
    <property type="match status" value="1"/>
</dbReference>
<reference evidence="11" key="2">
    <citation type="submission" date="2020-09" db="EMBL/GenBank/DDBJ databases">
        <authorList>
            <person name="Sun Q."/>
            <person name="Ohkuma M."/>
        </authorList>
    </citation>
    <scope>NUCLEOTIDE SEQUENCE</scope>
    <source>
        <strain evidence="11">JCM 5069</strain>
    </source>
</reference>
<keyword evidence="5 6" id="KW-0624">Polysaccharide degradation</keyword>
<reference evidence="11" key="1">
    <citation type="journal article" date="2014" name="Int. J. Syst. Evol. Microbiol.">
        <title>Complete genome sequence of Corynebacterium casei LMG S-19264T (=DSM 44701T), isolated from a smear-ripened cheese.</title>
        <authorList>
            <consortium name="US DOE Joint Genome Institute (JGI-PGF)"/>
            <person name="Walter F."/>
            <person name="Albersmeier A."/>
            <person name="Kalinowski J."/>
            <person name="Ruckert C."/>
        </authorList>
    </citation>
    <scope>NUCLEOTIDE SEQUENCE</scope>
    <source>
        <strain evidence="11">JCM 5069</strain>
    </source>
</reference>
<dbReference type="PANTHER" id="PTHR22298">
    <property type="entry name" value="ENDO-1,4-BETA-GLUCANASE"/>
    <property type="match status" value="1"/>
</dbReference>
<dbReference type="InterPro" id="IPR033126">
    <property type="entry name" value="Glyco_hydro_9_Asp/Glu_AS"/>
</dbReference>
<dbReference type="InterPro" id="IPR014756">
    <property type="entry name" value="Ig_E-set"/>
</dbReference>
<feature type="active site" evidence="6">
    <location>
        <position position="757"/>
    </location>
</feature>
<evidence type="ECO:0000256" key="1">
    <source>
        <dbReference type="ARBA" id="ARBA00007072"/>
    </source>
</evidence>
<dbReference type="SUPFAM" id="SSF81296">
    <property type="entry name" value="E set domains"/>
    <property type="match status" value="1"/>
</dbReference>
<comment type="caution">
    <text evidence="11">The sequence shown here is derived from an EMBL/GenBank/DDBJ whole genome shotgun (WGS) entry which is preliminary data.</text>
</comment>
<keyword evidence="12" id="KW-1185">Reference proteome</keyword>
<dbReference type="SUPFAM" id="SSF49785">
    <property type="entry name" value="Galactose-binding domain-like"/>
    <property type="match status" value="1"/>
</dbReference>
<feature type="domain" description="Glycoside hydrolase family 9" evidence="8">
    <location>
        <begin position="299"/>
        <end position="769"/>
    </location>
</feature>
<dbReference type="InterPro" id="IPR004197">
    <property type="entry name" value="Cellulase_Ig-like"/>
</dbReference>
<dbReference type="InterPro" id="IPR013783">
    <property type="entry name" value="Ig-like_fold"/>
</dbReference>
<evidence type="ECO:0000256" key="2">
    <source>
        <dbReference type="ARBA" id="ARBA00022801"/>
    </source>
</evidence>
<evidence type="ECO:0000259" key="9">
    <source>
        <dbReference type="Pfam" id="PF02018"/>
    </source>
</evidence>
<keyword evidence="7" id="KW-0732">Signal</keyword>
<feature type="domain" description="Cellulase Ig-like" evidence="10">
    <location>
        <begin position="206"/>
        <end position="289"/>
    </location>
</feature>
<sequence>MTQRPSKEAATAARVRRRRSGRPVFRLVAALVCAGLTAGALAGSASAVPATPAAGTEEIVNGDFSGGATAPWWWTANNPASVVDGRLCADVPGGTTNPWDAIIGQNDLPLAAGETYALTYTASATVPVTVTTNVQQAAEPYTQYFTSADQLTSEPRTFAETFTAKTDDDAAQLAFQIGGSDEAYTFCVDDVSLTGGAETPPYDPDTGSPVRVNQVGYLPDGAKKGVYVTDSTEPVAWSLKDARGTQRASGRTTPLGVDASSGQNVQSFDFSGVTAPGDGYTVTIGGDTSEPFAIGSDVYAELRKDALQYFYVERSGIEIRGDLVGSAWARPAGHLNVAPNTGDNGVTCVAAQPCGYTLNAAGGWYDAGDQGKYVVNGGIATAQLLSEYERTLTAPGASKAALGDGSLRVPERGNGVPDILDEARWELRFLMSMQVPQGQALAGMAHHKLHDAQWTALPTQPTADDQPRELHPPSTAATLNLAAAAAQGARLFRKYDPAFADKLLASARSAYRAAVAHPAVYAPASDSTGGGAYNDNNVTDEFYWAAAELYLTTGESSYRSAVLGSPLWGEGEDVFPQGGFSWGSTAALGALDLATVRGGLTRTQLAEVRGEVTQAADRYAADAADAAYGMPYAPEGGHWVWGSNSQVLNNAVVLATAADLTGRQKYRNAVLGAVDYVLGNNPMNQSYVTGFGERSTQNQHNRIYANQLDPDLAHPIAGSLAGGPDDSLEDPKAEQKLAGCVGAMCYIDDIESYSTNELAINWNAPLSWVASYVDDLGGAGTRDWHGGHGPRG</sequence>
<evidence type="ECO:0000259" key="8">
    <source>
        <dbReference type="Pfam" id="PF00759"/>
    </source>
</evidence>
<dbReference type="Proteomes" id="UP000603708">
    <property type="component" value="Unassembled WGS sequence"/>
</dbReference>
<dbReference type="InterPro" id="IPR012341">
    <property type="entry name" value="6hp_glycosidase-like_sf"/>
</dbReference>